<dbReference type="RefSeq" id="WP_111333023.1">
    <property type="nucleotide sequence ID" value="NZ_CP030032.1"/>
</dbReference>
<comment type="subunit">
    <text evidence="4">Tetramer of two alpha and two beta chains.</text>
</comment>
<accession>A0A2Z4FJB8</accession>
<evidence type="ECO:0000256" key="5">
    <source>
        <dbReference type="ARBA" id="ARBA00012043"/>
    </source>
</evidence>
<evidence type="ECO:0000313" key="13">
    <source>
        <dbReference type="Proteomes" id="UP000249799"/>
    </source>
</evidence>
<evidence type="ECO:0000256" key="7">
    <source>
        <dbReference type="ARBA" id="ARBA00022822"/>
    </source>
</evidence>
<dbReference type="PIRSF" id="PIRSF001413">
    <property type="entry name" value="Trp_syn_beta"/>
    <property type="match status" value="1"/>
</dbReference>
<dbReference type="Pfam" id="PF00291">
    <property type="entry name" value="PALP"/>
    <property type="match status" value="1"/>
</dbReference>
<sequence length="402" mass="43106">MSGEEKTGRYGRFGGRFVAEALWGPLQEVADAYELAVADPQFLKQFDELLDRRLGRPTPLTPLPRLSEKLGRARLWLKREDLCQGGNFTANLAAAYALMAVRMGRKALVGESATGEFGAALGAMGNALGLKTLIFMGREDQDSEPMGVRRMKELGVKIETVDAPIRGRKIAQSEALRFWGTHPDDYFYCPSSLAAPDPYPRMSAFFLSTIGVEARVQIERADCTPEYLVAPVGSGGFAAGFFAEFAPNETIQLVGVQGAGEGLSGRHAASVVNGRPGVFQGTYSFLLQDEDGQILAPASAAAGLSVANVGPQHAQWAEQGRVHYVAVEDREAYKAVQMLLKEEGLLVSLESGHALAYALKLLPTLDEGQDIVVGISGAGERDLARLEAFRAAEKAAESGGRA</sequence>
<dbReference type="GO" id="GO:0005737">
    <property type="term" value="C:cytoplasm"/>
    <property type="evidence" value="ECO:0007669"/>
    <property type="project" value="TreeGrafter"/>
</dbReference>
<comment type="similarity">
    <text evidence="3">Belongs to the TrpB family.</text>
</comment>
<dbReference type="PANTHER" id="PTHR48077">
    <property type="entry name" value="TRYPTOPHAN SYNTHASE-RELATED"/>
    <property type="match status" value="1"/>
</dbReference>
<evidence type="ECO:0000313" key="12">
    <source>
        <dbReference type="EMBL" id="AWV88935.1"/>
    </source>
</evidence>
<dbReference type="Gene3D" id="3.40.50.1100">
    <property type="match status" value="2"/>
</dbReference>
<evidence type="ECO:0000256" key="9">
    <source>
        <dbReference type="ARBA" id="ARBA00023141"/>
    </source>
</evidence>
<evidence type="ECO:0000256" key="3">
    <source>
        <dbReference type="ARBA" id="ARBA00009982"/>
    </source>
</evidence>
<dbReference type="OrthoDB" id="9766131at2"/>
<comment type="catalytic activity">
    <reaction evidence="11">
        <text>(1S,2R)-1-C-(indol-3-yl)glycerol 3-phosphate + L-serine = D-glyceraldehyde 3-phosphate + L-tryptophan + H2O</text>
        <dbReference type="Rhea" id="RHEA:10532"/>
        <dbReference type="ChEBI" id="CHEBI:15377"/>
        <dbReference type="ChEBI" id="CHEBI:33384"/>
        <dbReference type="ChEBI" id="CHEBI:57912"/>
        <dbReference type="ChEBI" id="CHEBI:58866"/>
        <dbReference type="ChEBI" id="CHEBI:59776"/>
        <dbReference type="EC" id="4.2.1.20"/>
    </reaction>
</comment>
<dbReference type="GO" id="GO:0004834">
    <property type="term" value="F:tryptophan synthase activity"/>
    <property type="evidence" value="ECO:0007669"/>
    <property type="project" value="UniProtKB-EC"/>
</dbReference>
<proteinExistence type="inferred from homology"/>
<dbReference type="KEGG" id="bsed:DN745_06105"/>
<keyword evidence="10 12" id="KW-0456">Lyase</keyword>
<organism evidence="12 13">
    <name type="scientific">Bradymonas sediminis</name>
    <dbReference type="NCBI Taxonomy" id="1548548"/>
    <lineage>
        <taxon>Bacteria</taxon>
        <taxon>Deltaproteobacteria</taxon>
        <taxon>Bradymonadales</taxon>
        <taxon>Bradymonadaceae</taxon>
        <taxon>Bradymonas</taxon>
    </lineage>
</organism>
<keyword evidence="6" id="KW-0028">Amino-acid biosynthesis</keyword>
<keyword evidence="9" id="KW-0057">Aromatic amino acid biosynthesis</keyword>
<keyword evidence="7" id="KW-0822">Tryptophan biosynthesis</keyword>
<dbReference type="SUPFAM" id="SSF53686">
    <property type="entry name" value="Tryptophan synthase beta subunit-like PLP-dependent enzymes"/>
    <property type="match status" value="1"/>
</dbReference>
<reference evidence="12 13" key="1">
    <citation type="submission" date="2018-06" db="EMBL/GenBank/DDBJ databases">
        <title>Lujinxingia sediminis gen. nov. sp. nov., a new facultative anaerobic member of the class Deltaproteobacteria, and proposal of Lujinxingaceae fam. nov.</title>
        <authorList>
            <person name="Guo L.-Y."/>
            <person name="Li C.-M."/>
            <person name="Wang S."/>
            <person name="Du Z.-J."/>
        </authorList>
    </citation>
    <scope>NUCLEOTIDE SEQUENCE [LARGE SCALE GENOMIC DNA]</scope>
    <source>
        <strain evidence="12 13">FA350</strain>
    </source>
</reference>
<dbReference type="InterPro" id="IPR023026">
    <property type="entry name" value="Trp_synth_beta/beta-like"/>
</dbReference>
<dbReference type="PANTHER" id="PTHR48077:SF3">
    <property type="entry name" value="TRYPTOPHAN SYNTHASE"/>
    <property type="match status" value="1"/>
</dbReference>
<comment type="cofactor">
    <cofactor evidence="1">
        <name>pyridoxal 5'-phosphate</name>
        <dbReference type="ChEBI" id="CHEBI:597326"/>
    </cofactor>
</comment>
<dbReference type="InterPro" id="IPR036052">
    <property type="entry name" value="TrpB-like_PALP_sf"/>
</dbReference>
<keyword evidence="8" id="KW-0663">Pyridoxal phosphate</keyword>
<evidence type="ECO:0000256" key="4">
    <source>
        <dbReference type="ARBA" id="ARBA00011270"/>
    </source>
</evidence>
<dbReference type="EC" id="4.2.1.20" evidence="5"/>
<dbReference type="AlphaFoldDB" id="A0A2Z4FJB8"/>
<evidence type="ECO:0000256" key="11">
    <source>
        <dbReference type="ARBA" id="ARBA00049047"/>
    </source>
</evidence>
<comment type="pathway">
    <text evidence="2">Amino-acid biosynthesis; L-tryptophan biosynthesis; L-tryptophan from chorismate: step 5/5.</text>
</comment>
<keyword evidence="13" id="KW-1185">Reference proteome</keyword>
<evidence type="ECO:0000256" key="8">
    <source>
        <dbReference type="ARBA" id="ARBA00022898"/>
    </source>
</evidence>
<name>A0A2Z4FJB8_9DELT</name>
<evidence type="ECO:0000256" key="6">
    <source>
        <dbReference type="ARBA" id="ARBA00022605"/>
    </source>
</evidence>
<dbReference type="Proteomes" id="UP000249799">
    <property type="component" value="Chromosome"/>
</dbReference>
<dbReference type="EMBL" id="CP030032">
    <property type="protein sequence ID" value="AWV88935.1"/>
    <property type="molecule type" value="Genomic_DNA"/>
</dbReference>
<evidence type="ECO:0000256" key="1">
    <source>
        <dbReference type="ARBA" id="ARBA00001933"/>
    </source>
</evidence>
<dbReference type="InterPro" id="IPR001926">
    <property type="entry name" value="TrpB-like_PALP"/>
</dbReference>
<evidence type="ECO:0000256" key="10">
    <source>
        <dbReference type="ARBA" id="ARBA00023239"/>
    </source>
</evidence>
<evidence type="ECO:0000256" key="2">
    <source>
        <dbReference type="ARBA" id="ARBA00004733"/>
    </source>
</evidence>
<gene>
    <name evidence="12" type="ORF">DN745_06105</name>
</gene>
<protein>
    <recommendedName>
        <fullName evidence="5">tryptophan synthase</fullName>
        <ecNumber evidence="5">4.2.1.20</ecNumber>
    </recommendedName>
</protein>